<organism evidence="2">
    <name type="scientific">Solanum chacoense</name>
    <name type="common">Chaco potato</name>
    <dbReference type="NCBI Taxonomy" id="4108"/>
    <lineage>
        <taxon>Eukaryota</taxon>
        <taxon>Viridiplantae</taxon>
        <taxon>Streptophyta</taxon>
        <taxon>Embryophyta</taxon>
        <taxon>Tracheophyta</taxon>
        <taxon>Spermatophyta</taxon>
        <taxon>Magnoliopsida</taxon>
        <taxon>eudicotyledons</taxon>
        <taxon>Gunneridae</taxon>
        <taxon>Pentapetalae</taxon>
        <taxon>asterids</taxon>
        <taxon>lamiids</taxon>
        <taxon>Solanales</taxon>
        <taxon>Solanaceae</taxon>
        <taxon>Solanoideae</taxon>
        <taxon>Solaneae</taxon>
        <taxon>Solanum</taxon>
    </lineage>
</organism>
<dbReference type="EMBL" id="GEDG01031526">
    <property type="protein sequence ID" value="JAP11325.1"/>
    <property type="molecule type" value="Transcribed_RNA"/>
</dbReference>
<evidence type="ECO:0000256" key="1">
    <source>
        <dbReference type="SAM" id="MobiDB-lite"/>
    </source>
</evidence>
<reference evidence="2" key="1">
    <citation type="submission" date="2015-12" db="EMBL/GenBank/DDBJ databases">
        <title>Gene expression during late stages of embryo sac development: a critical building block for successful pollen-pistil interactions.</title>
        <authorList>
            <person name="Liu Y."/>
            <person name="Joly V."/>
            <person name="Sabar M."/>
            <person name="Matton D.P."/>
        </authorList>
    </citation>
    <scope>NUCLEOTIDE SEQUENCE</scope>
</reference>
<sequence>MHFEFNPNPKTSSRGEDCQSHIKETIHPLNNRCGTLHTPLMPMDGYPEREQFNIGAQHRKTRIEMGLALIPCKMDLGPNSSSWG</sequence>
<evidence type="ECO:0000313" key="2">
    <source>
        <dbReference type="EMBL" id="JAP11325.1"/>
    </source>
</evidence>
<protein>
    <submittedName>
        <fullName evidence="2">Putative ovule protein</fullName>
    </submittedName>
</protein>
<feature type="region of interest" description="Disordered" evidence="1">
    <location>
        <begin position="1"/>
        <end position="21"/>
    </location>
</feature>
<accession>A0A0V0GTZ3</accession>
<proteinExistence type="predicted"/>
<name>A0A0V0GTZ3_SOLCH</name>
<dbReference type="AlphaFoldDB" id="A0A0V0GTZ3"/>